<feature type="compositionally biased region" description="Polar residues" evidence="1">
    <location>
        <begin position="30"/>
        <end position="42"/>
    </location>
</feature>
<reference evidence="2" key="1">
    <citation type="submission" date="2016-03" db="EMBL/GenBank/DDBJ databases">
        <title>Mechanisms controlling the formation of the plant cell surface in tip-growing cells are functionally conserved among land plants.</title>
        <authorList>
            <person name="Honkanen S."/>
            <person name="Jones V.A."/>
            <person name="Morieri G."/>
            <person name="Champion C."/>
            <person name="Hetherington A.J."/>
            <person name="Kelly S."/>
            <person name="Saint-Marcoux D."/>
            <person name="Proust H."/>
            <person name="Prescott H."/>
            <person name="Dolan L."/>
        </authorList>
    </citation>
    <scope>NUCLEOTIDE SEQUENCE [LARGE SCALE GENOMIC DNA]</scope>
    <source>
        <tissue evidence="2">Whole gametophyte</tissue>
    </source>
</reference>
<accession>A0A176WJG8</accession>
<organism evidence="2 3">
    <name type="scientific">Marchantia polymorpha subsp. ruderalis</name>
    <dbReference type="NCBI Taxonomy" id="1480154"/>
    <lineage>
        <taxon>Eukaryota</taxon>
        <taxon>Viridiplantae</taxon>
        <taxon>Streptophyta</taxon>
        <taxon>Embryophyta</taxon>
        <taxon>Marchantiophyta</taxon>
        <taxon>Marchantiopsida</taxon>
        <taxon>Marchantiidae</taxon>
        <taxon>Marchantiales</taxon>
        <taxon>Marchantiaceae</taxon>
        <taxon>Marchantia</taxon>
    </lineage>
</organism>
<dbReference type="EMBL" id="LVLJ01000679">
    <property type="protein sequence ID" value="OAE33179.1"/>
    <property type="molecule type" value="Genomic_DNA"/>
</dbReference>
<comment type="caution">
    <text evidence="2">The sequence shown here is derived from an EMBL/GenBank/DDBJ whole genome shotgun (WGS) entry which is preliminary data.</text>
</comment>
<evidence type="ECO:0000313" key="2">
    <source>
        <dbReference type="EMBL" id="OAE33179.1"/>
    </source>
</evidence>
<feature type="compositionally biased region" description="Polar residues" evidence="1">
    <location>
        <begin position="13"/>
        <end position="23"/>
    </location>
</feature>
<feature type="region of interest" description="Disordered" evidence="1">
    <location>
        <begin position="1"/>
        <end position="69"/>
    </location>
</feature>
<feature type="compositionally biased region" description="Basic and acidic residues" evidence="1">
    <location>
        <begin position="123"/>
        <end position="139"/>
    </location>
</feature>
<dbReference type="Proteomes" id="UP000077202">
    <property type="component" value="Unassembled WGS sequence"/>
</dbReference>
<sequence length="139" mass="14966">MTCVLSTPPIPEQDQTQSTSSNNEQKEGESSNLSIALTTLSVDGNEGQFCPDQSVTQAGNKQDSDGEVRESVCVDEVTSITGPLVVDDDDDLARADLILLLLALIERPKSPRPHRAQSSVENPGEKSNKAALHHIEWGD</sequence>
<feature type="compositionally biased region" description="Polar residues" evidence="1">
    <location>
        <begin position="51"/>
        <end position="61"/>
    </location>
</feature>
<dbReference type="AlphaFoldDB" id="A0A176WJG8"/>
<proteinExistence type="predicted"/>
<gene>
    <name evidence="2" type="ORF">AXG93_4773s1530</name>
</gene>
<protein>
    <submittedName>
        <fullName evidence="2">Uncharacterized protein</fullName>
    </submittedName>
</protein>
<feature type="region of interest" description="Disordered" evidence="1">
    <location>
        <begin position="108"/>
        <end position="139"/>
    </location>
</feature>
<keyword evidence="3" id="KW-1185">Reference proteome</keyword>
<name>A0A176WJG8_MARPO</name>
<evidence type="ECO:0000313" key="3">
    <source>
        <dbReference type="Proteomes" id="UP000077202"/>
    </source>
</evidence>
<evidence type="ECO:0000256" key="1">
    <source>
        <dbReference type="SAM" id="MobiDB-lite"/>
    </source>
</evidence>